<gene>
    <name evidence="3" type="ORF">ACHIPZ_24735</name>
</gene>
<proteinExistence type="predicted"/>
<feature type="region of interest" description="Disordered" evidence="1">
    <location>
        <begin position="243"/>
        <end position="269"/>
    </location>
</feature>
<evidence type="ECO:0000256" key="1">
    <source>
        <dbReference type="SAM" id="MobiDB-lite"/>
    </source>
</evidence>
<dbReference type="EMBL" id="JBIMSO010000097">
    <property type="protein sequence ID" value="MFH5211385.1"/>
    <property type="molecule type" value="Genomic_DNA"/>
</dbReference>
<accession>A0ABW7JTQ1</accession>
<protein>
    <submittedName>
        <fullName evidence="3">13E12 repeat family protein</fullName>
    </submittedName>
</protein>
<dbReference type="Proteomes" id="UP001609175">
    <property type="component" value="Unassembled WGS sequence"/>
</dbReference>
<dbReference type="RefSeq" id="WP_395117820.1">
    <property type="nucleotide sequence ID" value="NZ_JBIMSO010000097.1"/>
</dbReference>
<feature type="compositionally biased region" description="Acidic residues" evidence="1">
    <location>
        <begin position="244"/>
        <end position="254"/>
    </location>
</feature>
<feature type="compositionally biased region" description="Basic and acidic residues" evidence="1">
    <location>
        <begin position="259"/>
        <end position="269"/>
    </location>
</feature>
<evidence type="ECO:0000313" key="3">
    <source>
        <dbReference type="EMBL" id="MFH5211385.1"/>
    </source>
</evidence>
<dbReference type="InterPro" id="IPR003870">
    <property type="entry name" value="DUF222"/>
</dbReference>
<sequence length="400" mass="44235">MLSNPASDPATVVDAAFDAIDTALKTLRDNGFDTLTTARERITALDRLETFARTVPSLGHTLIAALATDWIPGELGDNRLADTLADQLHITPTDARHRVRTAEQLAPRITLTGEQLDPIYPAIADAQADGAISDAHVQIIREFFNQLPHDIDLDTREHAERTLAHQARTLRPDQLRKVSERLLAYLNPDGHFDDADRARKRSFMFGKQGPDLMTKGEFVIDPELRAYLETILAKYARRGVCNPDDTESAVDADPTETAAARDRRNPGQRNHDALKAVLRATLATGNLGQHRGLPVTVVASMTVKELTDATGTATTAGDTVLPMRDILKMARHAYHYLTIFDDDGRPIYLGRSTRIATGNQRIVCYAKDRGCTFPGCWRPANLCQCHHVRHEALLSISEVK</sequence>
<reference evidence="3 4" key="1">
    <citation type="submission" date="2024-10" db="EMBL/GenBank/DDBJ databases">
        <authorList>
            <person name="Riesco R."/>
        </authorList>
    </citation>
    <scope>NUCLEOTIDE SEQUENCE [LARGE SCALE GENOMIC DNA]</scope>
    <source>
        <strain evidence="3 4">NCIMB 15449</strain>
    </source>
</reference>
<comment type="caution">
    <text evidence="3">The sequence shown here is derived from an EMBL/GenBank/DDBJ whole genome shotgun (WGS) entry which is preliminary data.</text>
</comment>
<name>A0ABW7JTQ1_9NOCA</name>
<evidence type="ECO:0000259" key="2">
    <source>
        <dbReference type="Pfam" id="PF02720"/>
    </source>
</evidence>
<organism evidence="3 4">
    <name type="scientific">Antrihabitans spumae</name>
    <dbReference type="NCBI Taxonomy" id="3373370"/>
    <lineage>
        <taxon>Bacteria</taxon>
        <taxon>Bacillati</taxon>
        <taxon>Actinomycetota</taxon>
        <taxon>Actinomycetes</taxon>
        <taxon>Mycobacteriales</taxon>
        <taxon>Nocardiaceae</taxon>
        <taxon>Antrihabitans</taxon>
    </lineage>
</organism>
<dbReference type="Pfam" id="PF02720">
    <property type="entry name" value="DUF222"/>
    <property type="match status" value="1"/>
</dbReference>
<evidence type="ECO:0000313" key="4">
    <source>
        <dbReference type="Proteomes" id="UP001609175"/>
    </source>
</evidence>
<feature type="domain" description="DUF222" evidence="2">
    <location>
        <begin position="43"/>
        <end position="368"/>
    </location>
</feature>